<dbReference type="PIRSF" id="PIRSF038994">
    <property type="entry name" value="NagA"/>
    <property type="match status" value="1"/>
</dbReference>
<evidence type="ECO:0000259" key="9">
    <source>
        <dbReference type="Pfam" id="PF01979"/>
    </source>
</evidence>
<dbReference type="OrthoDB" id="9776488at2"/>
<dbReference type="Proteomes" id="UP000282977">
    <property type="component" value="Unassembled WGS sequence"/>
</dbReference>
<dbReference type="InterPro" id="IPR032466">
    <property type="entry name" value="Metal_Hydrolase"/>
</dbReference>
<feature type="binding site" evidence="7">
    <location>
        <position position="226"/>
    </location>
    <ligand>
        <name>substrate</name>
    </ligand>
</feature>
<dbReference type="PANTHER" id="PTHR11113:SF14">
    <property type="entry name" value="N-ACETYLGLUCOSAMINE-6-PHOSPHATE DEACETYLASE"/>
    <property type="match status" value="1"/>
</dbReference>
<evidence type="ECO:0000256" key="4">
    <source>
        <dbReference type="ARBA" id="ARBA00023277"/>
    </source>
</evidence>
<proteinExistence type="inferred from homology"/>
<evidence type="ECO:0000256" key="6">
    <source>
        <dbReference type="PIRSR" id="PIRSR038994-1"/>
    </source>
</evidence>
<dbReference type="InterPro" id="IPR003764">
    <property type="entry name" value="GlcNAc_6-P_deAcase"/>
</dbReference>
<comment type="caution">
    <text evidence="10">The sequence shown here is derived from an EMBL/GenBank/DDBJ whole genome shotgun (WGS) entry which is preliminary data.</text>
</comment>
<feature type="binding site" evidence="7">
    <location>
        <position position="141"/>
    </location>
    <ligand>
        <name>substrate</name>
    </ligand>
</feature>
<dbReference type="GO" id="GO:0006046">
    <property type="term" value="P:N-acetylglucosamine catabolic process"/>
    <property type="evidence" value="ECO:0007669"/>
    <property type="project" value="TreeGrafter"/>
</dbReference>
<dbReference type="EC" id="3.5.1.25" evidence="10"/>
<accession>A0A437JAC7</accession>
<dbReference type="GO" id="GO:0046872">
    <property type="term" value="F:metal ion binding"/>
    <property type="evidence" value="ECO:0007669"/>
    <property type="project" value="UniProtKB-KW"/>
</dbReference>
<evidence type="ECO:0000313" key="10">
    <source>
        <dbReference type="EMBL" id="RVT42320.1"/>
    </source>
</evidence>
<keyword evidence="11" id="KW-1185">Reference proteome</keyword>
<evidence type="ECO:0000256" key="3">
    <source>
        <dbReference type="ARBA" id="ARBA00022801"/>
    </source>
</evidence>
<feature type="binding site" evidence="7">
    <location>
        <begin position="218"/>
        <end position="219"/>
    </location>
    <ligand>
        <name>substrate</name>
    </ligand>
</feature>
<evidence type="ECO:0000256" key="5">
    <source>
        <dbReference type="PIRNR" id="PIRNR038994"/>
    </source>
</evidence>
<reference evidence="10 11" key="1">
    <citation type="submission" date="2019-01" db="EMBL/GenBank/DDBJ databases">
        <authorList>
            <person name="Chen W.-M."/>
        </authorList>
    </citation>
    <scope>NUCLEOTIDE SEQUENCE [LARGE SCALE GENOMIC DNA]</scope>
    <source>
        <strain evidence="10 11">TLA-22</strain>
    </source>
</reference>
<evidence type="ECO:0000256" key="7">
    <source>
        <dbReference type="PIRSR" id="PIRSR038994-2"/>
    </source>
</evidence>
<gene>
    <name evidence="10" type="primary">nagA</name>
    <name evidence="10" type="ORF">ENE74_08995</name>
</gene>
<feature type="binding site" evidence="8">
    <location>
        <position position="215"/>
    </location>
    <ligand>
        <name>Zn(2+)</name>
        <dbReference type="ChEBI" id="CHEBI:29105"/>
    </ligand>
</feature>
<feature type="binding site" evidence="7">
    <location>
        <position position="249"/>
    </location>
    <ligand>
        <name>substrate</name>
    </ligand>
</feature>
<dbReference type="InterPro" id="IPR011059">
    <property type="entry name" value="Metal-dep_hydrolase_composite"/>
</dbReference>
<feature type="active site" description="Proton donor/acceptor" evidence="6">
    <location>
        <position position="272"/>
    </location>
</feature>
<comment type="cofactor">
    <cofactor evidence="8">
        <name>a divalent metal cation</name>
        <dbReference type="ChEBI" id="CHEBI:60240"/>
    </cofactor>
    <text evidence="8">Binds 1 divalent metal cation per subunit.</text>
</comment>
<keyword evidence="2 8" id="KW-0479">Metal-binding</keyword>
<dbReference type="AlphaFoldDB" id="A0A437JAC7"/>
<dbReference type="Pfam" id="PF01979">
    <property type="entry name" value="Amidohydro_1"/>
    <property type="match status" value="1"/>
</dbReference>
<evidence type="ECO:0000256" key="2">
    <source>
        <dbReference type="ARBA" id="ARBA00022723"/>
    </source>
</evidence>
<keyword evidence="4 5" id="KW-0119">Carbohydrate metabolism</keyword>
<keyword evidence="3 5" id="KW-0378">Hydrolase</keyword>
<dbReference type="NCBIfam" id="TIGR00221">
    <property type="entry name" value="nagA"/>
    <property type="match status" value="1"/>
</dbReference>
<feature type="binding site" evidence="8">
    <location>
        <position position="194"/>
    </location>
    <ligand>
        <name>Zn(2+)</name>
        <dbReference type="ChEBI" id="CHEBI:29105"/>
    </ligand>
</feature>
<dbReference type="Gene3D" id="3.20.20.140">
    <property type="entry name" value="Metal-dependent hydrolases"/>
    <property type="match status" value="1"/>
</dbReference>
<dbReference type="SUPFAM" id="SSF51556">
    <property type="entry name" value="Metallo-dependent hydrolases"/>
    <property type="match status" value="1"/>
</dbReference>
<dbReference type="SUPFAM" id="SSF51338">
    <property type="entry name" value="Composite domain of metallo-dependent hydrolases"/>
    <property type="match status" value="1"/>
</dbReference>
<feature type="binding site" evidence="8">
    <location>
        <position position="130"/>
    </location>
    <ligand>
        <name>Zn(2+)</name>
        <dbReference type="ChEBI" id="CHEBI:29105"/>
    </ligand>
</feature>
<evidence type="ECO:0000256" key="1">
    <source>
        <dbReference type="ARBA" id="ARBA00010716"/>
    </source>
</evidence>
<dbReference type="GO" id="GO:0008448">
    <property type="term" value="F:N-acetylglucosamine-6-phosphate deacetylase activity"/>
    <property type="evidence" value="ECO:0007669"/>
    <property type="project" value="UniProtKB-EC"/>
</dbReference>
<dbReference type="RefSeq" id="WP_127690496.1">
    <property type="nucleotide sequence ID" value="NZ_RZUL01000002.1"/>
</dbReference>
<dbReference type="EMBL" id="RZUL01000002">
    <property type="protein sequence ID" value="RVT42320.1"/>
    <property type="molecule type" value="Genomic_DNA"/>
</dbReference>
<dbReference type="Gene3D" id="2.30.40.10">
    <property type="entry name" value="Urease, subunit C, domain 1"/>
    <property type="match status" value="1"/>
</dbReference>
<protein>
    <submittedName>
        <fullName evidence="10">N-acetylglucosamine-6-phosphate deacetylase</fullName>
        <ecNumber evidence="10">3.5.1.25</ecNumber>
    </submittedName>
</protein>
<dbReference type="InterPro" id="IPR006680">
    <property type="entry name" value="Amidohydro-rel"/>
</dbReference>
<evidence type="ECO:0000313" key="11">
    <source>
        <dbReference type="Proteomes" id="UP000282977"/>
    </source>
</evidence>
<evidence type="ECO:0000256" key="8">
    <source>
        <dbReference type="PIRSR" id="PIRSR038994-3"/>
    </source>
</evidence>
<sequence length="378" mass="38813">MTRRIFTGAAIVTEAGSREGHALVVEAGHVASVVPDIDVDGNGEVVSLGGGTIVPGFIDLQVNGGGGVLFNDEPTVEGIAQIAAAHRRFGTTGFLPTLISDDRGKIAKAIDAVERAIAMRIPGVLGIHIEGPFLNPAKRGIHDADKFDVIDAEALALLTGLKSGKTLVTLAPELAAPGVIRELSKHDIIVAAGHSMASYDDMQRARSEGMKAVTHLFNAMTQMESRAPGVVGAGLEGALTCGIIVDGHHVHPAVLRIALSAVGAEKLMLVTDAMPTVGSASKTFSLAGQTITAIDGACRAADGTLAGSDLDMATAFRNAISMMSASIVQASKMASTTPAALIGHGKIRGRLGPGMRADFVHLDDAMQVRGTWIAGASA</sequence>
<feature type="domain" description="Amidohydrolase-related" evidence="9">
    <location>
        <begin position="52"/>
        <end position="375"/>
    </location>
</feature>
<comment type="similarity">
    <text evidence="1 5">Belongs to the metallo-dependent hydrolases superfamily. NagA family.</text>
</comment>
<dbReference type="PANTHER" id="PTHR11113">
    <property type="entry name" value="N-ACETYLGLUCOSAMINE-6-PHOSPHATE DEACETYLASE"/>
    <property type="match status" value="1"/>
</dbReference>
<feature type="binding site" evidence="7">
    <location>
        <begin position="305"/>
        <end position="307"/>
    </location>
    <ligand>
        <name>substrate</name>
    </ligand>
</feature>
<name>A0A437JAC7_9SPHN</name>
<dbReference type="CDD" id="cd00854">
    <property type="entry name" value="NagA"/>
    <property type="match status" value="1"/>
</dbReference>
<organism evidence="10 11">
    <name type="scientific">Sphingobium algorifonticola</name>
    <dbReference type="NCBI Taxonomy" id="2008318"/>
    <lineage>
        <taxon>Bacteria</taxon>
        <taxon>Pseudomonadati</taxon>
        <taxon>Pseudomonadota</taxon>
        <taxon>Alphaproteobacteria</taxon>
        <taxon>Sphingomonadales</taxon>
        <taxon>Sphingomonadaceae</taxon>
        <taxon>Sphingobium</taxon>
    </lineage>
</organism>